<evidence type="ECO:0000313" key="3">
    <source>
        <dbReference type="Proteomes" id="UP000239936"/>
    </source>
</evidence>
<gene>
    <name evidence="2" type="ORF">CXB77_18485</name>
</gene>
<keyword evidence="2" id="KW-0238">DNA-binding</keyword>
<dbReference type="GO" id="GO:0003677">
    <property type="term" value="F:DNA binding"/>
    <property type="evidence" value="ECO:0007669"/>
    <property type="project" value="UniProtKB-KW"/>
</dbReference>
<organism evidence="2 3">
    <name type="scientific">Chromatium okenii</name>
    <dbReference type="NCBI Taxonomy" id="61644"/>
    <lineage>
        <taxon>Bacteria</taxon>
        <taxon>Pseudomonadati</taxon>
        <taxon>Pseudomonadota</taxon>
        <taxon>Gammaproteobacteria</taxon>
        <taxon>Chromatiales</taxon>
        <taxon>Chromatiaceae</taxon>
        <taxon>Chromatium</taxon>
    </lineage>
</organism>
<proteinExistence type="predicted"/>
<dbReference type="AlphaFoldDB" id="A0A2S7XM34"/>
<keyword evidence="3" id="KW-1185">Reference proteome</keyword>
<protein>
    <submittedName>
        <fullName evidence="2">DNA-binding protein</fullName>
    </submittedName>
</protein>
<dbReference type="Pfam" id="PF09669">
    <property type="entry name" value="Phage_pRha"/>
    <property type="match status" value="1"/>
</dbReference>
<name>A0A2S7XM34_9GAMM</name>
<sequence>MEHCNTLSALPITMNSREIADLVKSNHADVRRSIERLAERGVIQLPPTAKVQDKQSFSPNNKTMVYVFDHAHKRDSFIVVAQLSPEFTARLVDRWQELEAAAAAPAPVELSRMQLIELALSAEQERLALEQHVKVIQAKADAFDRLVTSTAGSVNLTNAAKSLQMRPRELSKRLNSMHWIYKRAGGNSWVAYQDRLEEGVLEQKITVIPKPDGTKEIREQVLVTAQGLGLLAKTIKPQINRNRT</sequence>
<comment type="caution">
    <text evidence="2">The sequence shown here is derived from an EMBL/GenBank/DDBJ whole genome shotgun (WGS) entry which is preliminary data.</text>
</comment>
<dbReference type="OrthoDB" id="5574448at2"/>
<feature type="domain" description="Antirepressor protein C-terminal" evidence="1">
    <location>
        <begin position="130"/>
        <end position="236"/>
    </location>
</feature>
<dbReference type="Pfam" id="PF03374">
    <property type="entry name" value="ANT"/>
    <property type="match status" value="1"/>
</dbReference>
<dbReference type="RefSeq" id="WP_105075056.1">
    <property type="nucleotide sequence ID" value="NZ_JAFLKP010000452.1"/>
</dbReference>
<evidence type="ECO:0000259" key="1">
    <source>
        <dbReference type="Pfam" id="PF03374"/>
    </source>
</evidence>
<evidence type="ECO:0000313" key="2">
    <source>
        <dbReference type="EMBL" id="PQJ94795.1"/>
    </source>
</evidence>
<dbReference type="InterPro" id="IPR014054">
    <property type="entry name" value="Phage_regulatory_Rha"/>
</dbReference>
<dbReference type="EMBL" id="PPGH01000042">
    <property type="protein sequence ID" value="PQJ94795.1"/>
    <property type="molecule type" value="Genomic_DNA"/>
</dbReference>
<accession>A0A2S7XM34</accession>
<dbReference type="InterPro" id="IPR005039">
    <property type="entry name" value="Ant_C"/>
</dbReference>
<dbReference type="Proteomes" id="UP000239936">
    <property type="component" value="Unassembled WGS sequence"/>
</dbReference>
<reference evidence="2 3" key="1">
    <citation type="submission" date="2018-01" db="EMBL/GenBank/DDBJ databases">
        <title>The complete genome sequence of Chromatium okenii LaCa, a purple sulfur bacterium with a turbulent life.</title>
        <authorList>
            <person name="Luedin S.M."/>
            <person name="Liechti N."/>
            <person name="Storelli N."/>
            <person name="Danza F."/>
            <person name="Wittwer M."/>
            <person name="Pothier J.F."/>
            <person name="Tonolla M.A."/>
        </authorList>
    </citation>
    <scope>NUCLEOTIDE SEQUENCE [LARGE SCALE GENOMIC DNA]</scope>
    <source>
        <strain evidence="2 3">LaCa</strain>
    </source>
</reference>